<dbReference type="Gene3D" id="3.90.550.10">
    <property type="entry name" value="Spore Coat Polysaccharide Biosynthesis Protein SpsA, Chain A"/>
    <property type="match status" value="1"/>
</dbReference>
<protein>
    <submittedName>
        <fullName evidence="2">D-glycero-alpha-D-manno-heptose 1-phosphate guanylyltransferase</fullName>
    </submittedName>
</protein>
<dbReference type="EMBL" id="OBEL01000001">
    <property type="protein sequence ID" value="SNZ08830.1"/>
    <property type="molecule type" value="Genomic_DNA"/>
</dbReference>
<keyword evidence="3" id="KW-1185">Reference proteome</keyword>
<organism evidence="2 3">
    <name type="scientific">Cohaesibacter gelatinilyticus</name>
    <dbReference type="NCBI Taxonomy" id="372072"/>
    <lineage>
        <taxon>Bacteria</taxon>
        <taxon>Pseudomonadati</taxon>
        <taxon>Pseudomonadota</taxon>
        <taxon>Alphaproteobacteria</taxon>
        <taxon>Hyphomicrobiales</taxon>
        <taxon>Cohaesibacteraceae</taxon>
    </lineage>
</organism>
<dbReference type="RefSeq" id="WP_170956003.1">
    <property type="nucleotide sequence ID" value="NZ_OBEL01000001.1"/>
</dbReference>
<dbReference type="InterPro" id="IPR005835">
    <property type="entry name" value="NTP_transferase_dom"/>
</dbReference>
<dbReference type="InterPro" id="IPR029044">
    <property type="entry name" value="Nucleotide-diphossugar_trans"/>
</dbReference>
<evidence type="ECO:0000259" key="1">
    <source>
        <dbReference type="Pfam" id="PF00483"/>
    </source>
</evidence>
<dbReference type="AlphaFoldDB" id="A0A285NH84"/>
<evidence type="ECO:0000313" key="3">
    <source>
        <dbReference type="Proteomes" id="UP000219439"/>
    </source>
</evidence>
<gene>
    <name evidence="2" type="ORF">SAMN06265368_1835</name>
</gene>
<dbReference type="SUPFAM" id="SSF53448">
    <property type="entry name" value="Nucleotide-diphospho-sugar transferases"/>
    <property type="match status" value="1"/>
</dbReference>
<feature type="domain" description="Nucleotidyl transferase" evidence="1">
    <location>
        <begin position="7"/>
        <end position="227"/>
    </location>
</feature>
<proteinExistence type="predicted"/>
<dbReference type="Pfam" id="PF00483">
    <property type="entry name" value="NTP_transferase"/>
    <property type="match status" value="1"/>
</dbReference>
<dbReference type="InterPro" id="IPR050486">
    <property type="entry name" value="Mannose-1P_guanyltransferase"/>
</dbReference>
<keyword evidence="2" id="KW-0808">Transferase</keyword>
<name>A0A285NH84_9HYPH</name>
<dbReference type="Proteomes" id="UP000219439">
    <property type="component" value="Unassembled WGS sequence"/>
</dbReference>
<sequence>MKSIPLLVLAGGFGTRLQSVVNDVPKPLAPVHGKPFLDFLLENWLEAGIVHFAFLLHHKAKSVKVHLNQTFAQPQFKHCQYQTIVEPVPLGTGGAIAHALREMQYEGDFIAVNADTWLPDGMQKMIEAQAPSMATTHVANCNRYGKVISQNSVITAFEEKKSQAESGWINAGLYRLNSQLLENWTEGAMSLEATILPNLVKSGKMQAVQCDCDFIDIGVPEDYEYFQEMIAAQGQ</sequence>
<reference evidence="2 3" key="1">
    <citation type="submission" date="2017-09" db="EMBL/GenBank/DDBJ databases">
        <authorList>
            <person name="Ehlers B."/>
            <person name="Leendertz F.H."/>
        </authorList>
    </citation>
    <scope>NUCLEOTIDE SEQUENCE [LARGE SCALE GENOMIC DNA]</scope>
    <source>
        <strain evidence="2 3">DSM 18289</strain>
    </source>
</reference>
<evidence type="ECO:0000313" key="2">
    <source>
        <dbReference type="EMBL" id="SNZ08830.1"/>
    </source>
</evidence>
<keyword evidence="2" id="KW-0548">Nucleotidyltransferase</keyword>
<dbReference type="PANTHER" id="PTHR22572">
    <property type="entry name" value="SUGAR-1-PHOSPHATE GUANYL TRANSFERASE"/>
    <property type="match status" value="1"/>
</dbReference>
<dbReference type="GO" id="GO:0016779">
    <property type="term" value="F:nucleotidyltransferase activity"/>
    <property type="evidence" value="ECO:0007669"/>
    <property type="project" value="UniProtKB-KW"/>
</dbReference>
<accession>A0A285NH84</accession>